<dbReference type="Pfam" id="PF04773">
    <property type="entry name" value="FecR"/>
    <property type="match status" value="1"/>
</dbReference>
<dbReference type="Proteomes" id="UP001597118">
    <property type="component" value="Unassembled WGS sequence"/>
</dbReference>
<dbReference type="InterPro" id="IPR006860">
    <property type="entry name" value="FecR"/>
</dbReference>
<evidence type="ECO:0000256" key="1">
    <source>
        <dbReference type="SAM" id="Phobius"/>
    </source>
</evidence>
<dbReference type="InterPro" id="IPR012373">
    <property type="entry name" value="Ferrdict_sens_TM"/>
</dbReference>
<dbReference type="Gene3D" id="2.60.120.1440">
    <property type="match status" value="1"/>
</dbReference>
<comment type="caution">
    <text evidence="4">The sequence shown here is derived from an EMBL/GenBank/DDBJ whole genome shotgun (WGS) entry which is preliminary data.</text>
</comment>
<sequence>MSSDHDIIRQLFSEKLVGMISYEDDVLLQQIIGKTADNRAFYESLLKEREALGVDTFVENLDTEKKLIEIKKSINSRKKIRYNWMYAAAAIIIFLGFGVRYWLQKAEQESVLTEQVFALNNHNEVKLFVEGGESITLNGNTDSIINIGDLKLNASGNAIKSIEGTSSSKINTLVVPAKLDYEITLADGTKVFLNSTSTFRFPTKFSGDTREVYLEGEGFFEVAKNKDKPFIVHTKDAAVKVLGTSFNVNTYGADMKTSLVEGSVLLTAKHQQQSLKLTPGIQANYNLNTGFKTHSFDAEEVLSWREGIYYFHNLRIKDLAPLISRWFDMSLDFQSNKYNDLAISGLIEKGQLQAFLKDLEASADINYEVSGKEIRFK</sequence>
<keyword evidence="1" id="KW-0812">Transmembrane</keyword>
<dbReference type="EMBL" id="JBHUDG010000002">
    <property type="protein sequence ID" value="MFD1628481.1"/>
    <property type="molecule type" value="Genomic_DNA"/>
</dbReference>
<accession>A0ABW4I6W4</accession>
<proteinExistence type="predicted"/>
<evidence type="ECO:0000259" key="3">
    <source>
        <dbReference type="Pfam" id="PF16344"/>
    </source>
</evidence>
<dbReference type="Pfam" id="PF16344">
    <property type="entry name" value="FecR_C"/>
    <property type="match status" value="1"/>
</dbReference>
<feature type="transmembrane region" description="Helical" evidence="1">
    <location>
        <begin position="84"/>
        <end position="103"/>
    </location>
</feature>
<dbReference type="PANTHER" id="PTHR30273:SF2">
    <property type="entry name" value="PROTEIN FECR"/>
    <property type="match status" value="1"/>
</dbReference>
<dbReference type="InterPro" id="IPR032508">
    <property type="entry name" value="FecR_C"/>
</dbReference>
<reference evidence="5" key="1">
    <citation type="journal article" date="2019" name="Int. J. Syst. Evol. Microbiol.">
        <title>The Global Catalogue of Microorganisms (GCM) 10K type strain sequencing project: providing services to taxonomists for standard genome sequencing and annotation.</title>
        <authorList>
            <consortium name="The Broad Institute Genomics Platform"/>
            <consortium name="The Broad Institute Genome Sequencing Center for Infectious Disease"/>
            <person name="Wu L."/>
            <person name="Ma J."/>
        </authorList>
    </citation>
    <scope>NUCLEOTIDE SEQUENCE [LARGE SCALE GENOMIC DNA]</scope>
    <source>
        <strain evidence="5">CCUG 53762</strain>
    </source>
</reference>
<keyword evidence="5" id="KW-1185">Reference proteome</keyword>
<dbReference type="Gene3D" id="3.55.50.30">
    <property type="match status" value="1"/>
</dbReference>
<evidence type="ECO:0000313" key="5">
    <source>
        <dbReference type="Proteomes" id="UP001597118"/>
    </source>
</evidence>
<dbReference type="PANTHER" id="PTHR30273">
    <property type="entry name" value="PERIPLASMIC SIGNAL SENSOR AND SIGMA FACTOR ACTIVATOR FECR-RELATED"/>
    <property type="match status" value="1"/>
</dbReference>
<organism evidence="4 5">
    <name type="scientific">Pseudopedobacter beijingensis</name>
    <dbReference type="NCBI Taxonomy" id="1207056"/>
    <lineage>
        <taxon>Bacteria</taxon>
        <taxon>Pseudomonadati</taxon>
        <taxon>Bacteroidota</taxon>
        <taxon>Sphingobacteriia</taxon>
        <taxon>Sphingobacteriales</taxon>
        <taxon>Sphingobacteriaceae</taxon>
        <taxon>Pseudopedobacter</taxon>
    </lineage>
</organism>
<evidence type="ECO:0000259" key="2">
    <source>
        <dbReference type="Pfam" id="PF04773"/>
    </source>
</evidence>
<keyword evidence="1" id="KW-0472">Membrane</keyword>
<dbReference type="RefSeq" id="WP_379660868.1">
    <property type="nucleotide sequence ID" value="NZ_JBHUDG010000002.1"/>
</dbReference>
<feature type="domain" description="FecR protein" evidence="2">
    <location>
        <begin position="181"/>
        <end position="264"/>
    </location>
</feature>
<name>A0ABW4I6W4_9SPHI</name>
<gene>
    <name evidence="4" type="ORF">ACFSAH_01260</name>
</gene>
<evidence type="ECO:0000313" key="4">
    <source>
        <dbReference type="EMBL" id="MFD1628481.1"/>
    </source>
</evidence>
<protein>
    <submittedName>
        <fullName evidence="4">FecR family protein</fullName>
    </submittedName>
</protein>
<feature type="domain" description="Protein FecR C-terminal" evidence="3">
    <location>
        <begin position="309"/>
        <end position="374"/>
    </location>
</feature>
<keyword evidence="1" id="KW-1133">Transmembrane helix</keyword>